<evidence type="ECO:0000259" key="5">
    <source>
        <dbReference type="PROSITE" id="PS50931"/>
    </source>
</evidence>
<dbReference type="InterPro" id="IPR000847">
    <property type="entry name" value="LysR_HTH_N"/>
</dbReference>
<dbReference type="EMBL" id="JBHLSS010000116">
    <property type="protein sequence ID" value="MFC0711447.1"/>
    <property type="molecule type" value="Genomic_DNA"/>
</dbReference>
<reference evidence="6 7" key="1">
    <citation type="submission" date="2024-09" db="EMBL/GenBank/DDBJ databases">
        <authorList>
            <person name="Sun Q."/>
            <person name="Mori K."/>
        </authorList>
    </citation>
    <scope>NUCLEOTIDE SEQUENCE [LARGE SCALE GENOMIC DNA]</scope>
    <source>
        <strain evidence="6 7">NCAIM B.01794</strain>
    </source>
</reference>
<dbReference type="InterPro" id="IPR005119">
    <property type="entry name" value="LysR_subst-bd"/>
</dbReference>
<dbReference type="SUPFAM" id="SSF53850">
    <property type="entry name" value="Periplasmic binding protein-like II"/>
    <property type="match status" value="1"/>
</dbReference>
<organism evidence="6 7">
    <name type="scientific">Azorhizophilus paspali</name>
    <name type="common">Azotobacter paspali</name>
    <dbReference type="NCBI Taxonomy" id="69963"/>
    <lineage>
        <taxon>Bacteria</taxon>
        <taxon>Pseudomonadati</taxon>
        <taxon>Pseudomonadota</taxon>
        <taxon>Gammaproteobacteria</taxon>
        <taxon>Pseudomonadales</taxon>
        <taxon>Pseudomonadaceae</taxon>
        <taxon>Azorhizophilus</taxon>
    </lineage>
</organism>
<sequence length="304" mass="34672">MLDRITGMRVFIHAASLSAAARQLEMSPAMATKHLDALERRLGLKLFQRSTRRLVLTDAGNQYLDTCQRLFGELDEAEAALLSQRVEASGLLRMNVPPSFGNRFIAPLLPAFARRHPAVRIELGLTDSQVDLIEDRWNLAVRIGRLADSPGGFPRPEPSGFPLTPKADSHYRSGLPYLQRFLPFRIASVVDRYIVLPIPSLAILLPLGKPVSPLYEWRMRARTYKWCRHLHEIDARIHDGSIRGHEAEEIASLQEMEKRLGRVELPLSYSYKLYSLHLHMRYMIERPRGLAGEQQPPWETPRAD</sequence>
<gene>
    <name evidence="6" type="ORF">ACFFGX_18465</name>
</gene>
<evidence type="ECO:0000256" key="4">
    <source>
        <dbReference type="ARBA" id="ARBA00023163"/>
    </source>
</evidence>
<dbReference type="PANTHER" id="PTHR30537">
    <property type="entry name" value="HTH-TYPE TRANSCRIPTIONAL REGULATOR"/>
    <property type="match status" value="1"/>
</dbReference>
<evidence type="ECO:0000256" key="1">
    <source>
        <dbReference type="ARBA" id="ARBA00009437"/>
    </source>
</evidence>
<evidence type="ECO:0000313" key="6">
    <source>
        <dbReference type="EMBL" id="MFC0711447.1"/>
    </source>
</evidence>
<dbReference type="InterPro" id="IPR036388">
    <property type="entry name" value="WH-like_DNA-bd_sf"/>
</dbReference>
<protein>
    <submittedName>
        <fullName evidence="6">LysR family transcriptional regulator</fullName>
    </submittedName>
</protein>
<keyword evidence="7" id="KW-1185">Reference proteome</keyword>
<dbReference type="Pfam" id="PF00126">
    <property type="entry name" value="HTH_1"/>
    <property type="match status" value="1"/>
</dbReference>
<feature type="domain" description="HTH lysR-type" evidence="5">
    <location>
        <begin position="16"/>
        <end position="57"/>
    </location>
</feature>
<keyword evidence="2" id="KW-0805">Transcription regulation</keyword>
<keyword evidence="3" id="KW-0238">DNA-binding</keyword>
<dbReference type="Gene3D" id="1.10.10.10">
    <property type="entry name" value="Winged helix-like DNA-binding domain superfamily/Winged helix DNA-binding domain"/>
    <property type="match status" value="1"/>
</dbReference>
<proteinExistence type="inferred from homology"/>
<comment type="similarity">
    <text evidence="1">Belongs to the LysR transcriptional regulatory family.</text>
</comment>
<evidence type="ECO:0000313" key="7">
    <source>
        <dbReference type="Proteomes" id="UP001589891"/>
    </source>
</evidence>
<name>A0ABV6SPI1_AZOPA</name>
<dbReference type="Gene3D" id="3.40.190.10">
    <property type="entry name" value="Periplasmic binding protein-like II"/>
    <property type="match status" value="1"/>
</dbReference>
<dbReference type="PROSITE" id="PS50931">
    <property type="entry name" value="HTH_LYSR"/>
    <property type="match status" value="1"/>
</dbReference>
<keyword evidence="4" id="KW-0804">Transcription</keyword>
<evidence type="ECO:0000256" key="2">
    <source>
        <dbReference type="ARBA" id="ARBA00023015"/>
    </source>
</evidence>
<accession>A0ABV6SPI1</accession>
<dbReference type="SUPFAM" id="SSF46785">
    <property type="entry name" value="Winged helix' DNA-binding domain"/>
    <property type="match status" value="1"/>
</dbReference>
<dbReference type="PANTHER" id="PTHR30537:SF5">
    <property type="entry name" value="HTH-TYPE TRANSCRIPTIONAL ACTIVATOR TTDR-RELATED"/>
    <property type="match status" value="1"/>
</dbReference>
<dbReference type="RefSeq" id="WP_376948217.1">
    <property type="nucleotide sequence ID" value="NZ_CP171449.1"/>
</dbReference>
<comment type="caution">
    <text evidence="6">The sequence shown here is derived from an EMBL/GenBank/DDBJ whole genome shotgun (WGS) entry which is preliminary data.</text>
</comment>
<dbReference type="InterPro" id="IPR058163">
    <property type="entry name" value="LysR-type_TF_proteobact-type"/>
</dbReference>
<evidence type="ECO:0000256" key="3">
    <source>
        <dbReference type="ARBA" id="ARBA00023125"/>
    </source>
</evidence>
<dbReference type="Pfam" id="PF03466">
    <property type="entry name" value="LysR_substrate"/>
    <property type="match status" value="1"/>
</dbReference>
<dbReference type="Proteomes" id="UP001589891">
    <property type="component" value="Unassembled WGS sequence"/>
</dbReference>
<dbReference type="InterPro" id="IPR036390">
    <property type="entry name" value="WH_DNA-bd_sf"/>
</dbReference>